<dbReference type="CDD" id="cd15482">
    <property type="entry name" value="Sialidase_non-viral"/>
    <property type="match status" value="1"/>
</dbReference>
<dbReference type="InterPro" id="IPR036278">
    <property type="entry name" value="Sialidase_sf"/>
</dbReference>
<dbReference type="Gene3D" id="2.120.10.10">
    <property type="match status" value="1"/>
</dbReference>
<gene>
    <name evidence="2" type="ORF">ElP_00090</name>
</gene>
<keyword evidence="1" id="KW-0732">Signal</keyword>
<evidence type="ECO:0000256" key="1">
    <source>
        <dbReference type="SAM" id="SignalP"/>
    </source>
</evidence>
<dbReference type="RefSeq" id="WP_197446597.1">
    <property type="nucleotide sequence ID" value="NZ_CP036426.1"/>
</dbReference>
<evidence type="ECO:0000313" key="2">
    <source>
        <dbReference type="EMBL" id="QDV32186.1"/>
    </source>
</evidence>
<proteinExistence type="predicted"/>
<evidence type="ECO:0008006" key="4">
    <source>
        <dbReference type="Google" id="ProtNLM"/>
    </source>
</evidence>
<organism evidence="2 3">
    <name type="scientific">Tautonia plasticadhaerens</name>
    <dbReference type="NCBI Taxonomy" id="2527974"/>
    <lineage>
        <taxon>Bacteria</taxon>
        <taxon>Pseudomonadati</taxon>
        <taxon>Planctomycetota</taxon>
        <taxon>Planctomycetia</taxon>
        <taxon>Isosphaerales</taxon>
        <taxon>Isosphaeraceae</taxon>
        <taxon>Tautonia</taxon>
    </lineage>
</organism>
<feature type="chain" id="PRO_5021796276" description="BNR/Asp-box repeat protein" evidence="1">
    <location>
        <begin position="19"/>
        <end position="397"/>
    </location>
</feature>
<keyword evidence="3" id="KW-1185">Reference proteome</keyword>
<reference evidence="2 3" key="1">
    <citation type="submission" date="2019-02" db="EMBL/GenBank/DDBJ databases">
        <title>Deep-cultivation of Planctomycetes and their phenomic and genomic characterization uncovers novel biology.</title>
        <authorList>
            <person name="Wiegand S."/>
            <person name="Jogler M."/>
            <person name="Boedeker C."/>
            <person name="Pinto D."/>
            <person name="Vollmers J."/>
            <person name="Rivas-Marin E."/>
            <person name="Kohn T."/>
            <person name="Peeters S.H."/>
            <person name="Heuer A."/>
            <person name="Rast P."/>
            <person name="Oberbeckmann S."/>
            <person name="Bunk B."/>
            <person name="Jeske O."/>
            <person name="Meyerdierks A."/>
            <person name="Storesund J.E."/>
            <person name="Kallscheuer N."/>
            <person name="Luecker S."/>
            <person name="Lage O.M."/>
            <person name="Pohl T."/>
            <person name="Merkel B.J."/>
            <person name="Hornburger P."/>
            <person name="Mueller R.-W."/>
            <person name="Bruemmer F."/>
            <person name="Labrenz M."/>
            <person name="Spormann A.M."/>
            <person name="Op den Camp H."/>
            <person name="Overmann J."/>
            <person name="Amann R."/>
            <person name="Jetten M.S.M."/>
            <person name="Mascher T."/>
            <person name="Medema M.H."/>
            <person name="Devos D.P."/>
            <person name="Kaster A.-K."/>
            <person name="Ovreas L."/>
            <person name="Rohde M."/>
            <person name="Galperin M.Y."/>
            <person name="Jogler C."/>
        </authorList>
    </citation>
    <scope>NUCLEOTIDE SEQUENCE [LARGE SCALE GENOMIC DNA]</scope>
    <source>
        <strain evidence="2 3">ElP</strain>
    </source>
</reference>
<dbReference type="KEGG" id="tpla:ElP_00090"/>
<evidence type="ECO:0000313" key="3">
    <source>
        <dbReference type="Proteomes" id="UP000317835"/>
    </source>
</evidence>
<sequence length="397" mass="43446" precursor="true">MMPLGALLPLLLALPAPAPQQEVPKPDLSLAPGVVIDHSPASTRQYIGSPSIAALPDGTYVASHDLFGPGSTRDTTVVFASNDRGSSWVRLAAIKGQWWSTLFFHRGALYLMGTNREYGEAVIRRSLDRGLTWSTPVDSATGLILPGKKFHCAPVPVVERAGRIWRAMEDAEGPGGWGEHFRAFMMSAPIESDLLRADSWTVSNPLGSDPSWLDGMCGGWLEGNAVVTPEGEIVDVLRVDTKPEPGHAAIVRISEDGNAATFDPEADFIRLPGGAKKFTIRYDPRTECYWSLANWVPPKFDTGQPGRTRNTLALLASTDLRDWEVRAVVLHHPDAENHGFQYVDWLFEGDDLIAVVRTAFDDGLGGAHNQHDANFMTFHRIEDFRTLEGIPADLGDD</sequence>
<name>A0A518GUD3_9BACT</name>
<accession>A0A518GUD3</accession>
<protein>
    <recommendedName>
        <fullName evidence="4">BNR/Asp-box repeat protein</fullName>
    </recommendedName>
</protein>
<feature type="signal peptide" evidence="1">
    <location>
        <begin position="1"/>
        <end position="18"/>
    </location>
</feature>
<dbReference type="SUPFAM" id="SSF50939">
    <property type="entry name" value="Sialidases"/>
    <property type="match status" value="1"/>
</dbReference>
<dbReference type="Proteomes" id="UP000317835">
    <property type="component" value="Chromosome"/>
</dbReference>
<dbReference type="EMBL" id="CP036426">
    <property type="protein sequence ID" value="QDV32186.1"/>
    <property type="molecule type" value="Genomic_DNA"/>
</dbReference>
<dbReference type="AlphaFoldDB" id="A0A518GUD3"/>